<keyword evidence="2 6" id="KW-0812">Transmembrane</keyword>
<evidence type="ECO:0000256" key="6">
    <source>
        <dbReference type="SAM" id="Phobius"/>
    </source>
</evidence>
<feature type="transmembrane region" description="Helical" evidence="6">
    <location>
        <begin position="75"/>
        <end position="98"/>
    </location>
</feature>
<evidence type="ECO:0000256" key="3">
    <source>
        <dbReference type="ARBA" id="ARBA00022989"/>
    </source>
</evidence>
<dbReference type="GO" id="GO:0006506">
    <property type="term" value="P:GPI anchor biosynthetic process"/>
    <property type="evidence" value="ECO:0007669"/>
    <property type="project" value="TreeGrafter"/>
</dbReference>
<dbReference type="GO" id="GO:0016020">
    <property type="term" value="C:membrane"/>
    <property type="evidence" value="ECO:0007669"/>
    <property type="project" value="UniProtKB-SubCell"/>
</dbReference>
<evidence type="ECO:0000313" key="9">
    <source>
        <dbReference type="Proteomes" id="UP000005237"/>
    </source>
</evidence>
<protein>
    <submittedName>
        <fullName evidence="8">PIG-P domain-containing protein</fullName>
    </submittedName>
</protein>
<comment type="subcellular location">
    <subcellularLocation>
        <location evidence="1">Membrane</location>
        <topology evidence="1">Multi-pass membrane protein</topology>
    </subcellularLocation>
</comment>
<dbReference type="InterPro" id="IPR013717">
    <property type="entry name" value="PIG-P"/>
</dbReference>
<evidence type="ECO:0000259" key="7">
    <source>
        <dbReference type="Pfam" id="PF08510"/>
    </source>
</evidence>
<evidence type="ECO:0000256" key="4">
    <source>
        <dbReference type="ARBA" id="ARBA00023136"/>
    </source>
</evidence>
<evidence type="ECO:0000256" key="1">
    <source>
        <dbReference type="ARBA" id="ARBA00004141"/>
    </source>
</evidence>
<dbReference type="PANTHER" id="PTHR46346">
    <property type="entry name" value="PHOSPHATIDYLINOSITOL N-ACETYLGLUCOSAMINYLTRANSFERASE SUBUNIT P"/>
    <property type="match status" value="1"/>
</dbReference>
<evidence type="ECO:0000256" key="5">
    <source>
        <dbReference type="SAM" id="MobiDB-lite"/>
    </source>
</evidence>
<reference evidence="9" key="1">
    <citation type="submission" date="2010-08" db="EMBL/GenBank/DDBJ databases">
        <authorList>
            <consortium name="Caenorhabditis japonica Sequencing Consortium"/>
            <person name="Wilson R.K."/>
        </authorList>
    </citation>
    <scope>NUCLEOTIDE SEQUENCE [LARGE SCALE GENOMIC DNA]</scope>
    <source>
        <strain evidence="9">DF5081</strain>
    </source>
</reference>
<keyword evidence="4 6" id="KW-0472">Membrane</keyword>
<dbReference type="Pfam" id="PF08510">
    <property type="entry name" value="PIG-P"/>
    <property type="match status" value="1"/>
</dbReference>
<name>A0A8R1EQ81_CAEJA</name>
<reference evidence="8" key="2">
    <citation type="submission" date="2022-06" db="UniProtKB">
        <authorList>
            <consortium name="EnsemblMetazoa"/>
        </authorList>
    </citation>
    <scope>IDENTIFICATION</scope>
    <source>
        <strain evidence="8">DF5081</strain>
    </source>
</reference>
<keyword evidence="3 6" id="KW-1133">Transmembrane helix</keyword>
<feature type="region of interest" description="Disordered" evidence="5">
    <location>
        <begin position="1"/>
        <end position="20"/>
    </location>
</feature>
<feature type="domain" description="PIG-P" evidence="7">
    <location>
        <begin position="34"/>
        <end position="102"/>
    </location>
</feature>
<evidence type="ECO:0000313" key="8">
    <source>
        <dbReference type="EnsemblMetazoa" id="CJA41712.1"/>
    </source>
</evidence>
<keyword evidence="9" id="KW-1185">Reference proteome</keyword>
<accession>A0A8R1EQ81</accession>
<feature type="compositionally biased region" description="Polar residues" evidence="5">
    <location>
        <begin position="1"/>
        <end position="10"/>
    </location>
</feature>
<dbReference type="EnsemblMetazoa" id="CJA41712.1">
    <property type="protein sequence ID" value="CJA41712.1"/>
    <property type="gene ID" value="WBGene00217560"/>
</dbReference>
<dbReference type="Proteomes" id="UP000005237">
    <property type="component" value="Unassembled WGS sequence"/>
</dbReference>
<dbReference type="GO" id="GO:0005783">
    <property type="term" value="C:endoplasmic reticulum"/>
    <property type="evidence" value="ECO:0007669"/>
    <property type="project" value="TreeGrafter"/>
</dbReference>
<feature type="transmembrane region" description="Helical" evidence="6">
    <location>
        <begin position="36"/>
        <end position="55"/>
    </location>
</feature>
<proteinExistence type="predicted"/>
<dbReference type="InterPro" id="IPR052263">
    <property type="entry name" value="GPI_Anchor_Biosynth"/>
</dbReference>
<dbReference type="PANTHER" id="PTHR46346:SF1">
    <property type="entry name" value="PHOSPHATIDYLINOSITOL N-ACETYLGLUCOSAMINYLTRANSFERASE SUBUNIT P"/>
    <property type="match status" value="1"/>
</dbReference>
<evidence type="ECO:0000256" key="2">
    <source>
        <dbReference type="ARBA" id="ARBA00022692"/>
    </source>
</evidence>
<organism evidence="8 9">
    <name type="scientific">Caenorhabditis japonica</name>
    <dbReference type="NCBI Taxonomy" id="281687"/>
    <lineage>
        <taxon>Eukaryota</taxon>
        <taxon>Metazoa</taxon>
        <taxon>Ecdysozoa</taxon>
        <taxon>Nematoda</taxon>
        <taxon>Chromadorea</taxon>
        <taxon>Rhabditida</taxon>
        <taxon>Rhabditina</taxon>
        <taxon>Rhabditomorpha</taxon>
        <taxon>Rhabditoidea</taxon>
        <taxon>Rhabditidae</taxon>
        <taxon>Peloderinae</taxon>
        <taxon>Caenorhabditis</taxon>
    </lineage>
</organism>
<dbReference type="AlphaFoldDB" id="A0A8R1EQ81"/>
<sequence length="147" mass="16673">MPSTNSTPEPSKSALKQPPLPSEEIHLPGPHPARGIYGFALYIVSWCLLVIYVIWAITPVQVLYRFGITYIPSKLWALAIGFFFPTAAFLYVTIIFLINLWNFGGYRIFDNVEEVEHDFGERITPESSLKTVKSNIPIIKSQSKKQK</sequence>